<comment type="caution">
    <text evidence="19">The sequence shown here is derived from an EMBL/GenBank/DDBJ whole genome shotgun (WGS) entry which is preliminary data.</text>
</comment>
<evidence type="ECO:0000256" key="5">
    <source>
        <dbReference type="ARBA" id="ARBA00012807"/>
    </source>
</evidence>
<comment type="subunit">
    <text evidence="4 15 17">Homodimer.</text>
</comment>
<organism evidence="19 20">
    <name type="scientific">Caedimonas varicaedens</name>
    <dbReference type="NCBI Taxonomy" id="1629334"/>
    <lineage>
        <taxon>Bacteria</taxon>
        <taxon>Pseudomonadati</taxon>
        <taxon>Pseudomonadota</taxon>
        <taxon>Alphaproteobacteria</taxon>
        <taxon>Holosporales</taxon>
        <taxon>Caedimonadaceae</taxon>
        <taxon>Caedimonas</taxon>
    </lineage>
</organism>
<dbReference type="STRING" id="1629334.Cva_00466"/>
<dbReference type="GO" id="GO:0002939">
    <property type="term" value="P:tRNA N1-guanine methylation"/>
    <property type="evidence" value="ECO:0007669"/>
    <property type="project" value="TreeGrafter"/>
</dbReference>
<evidence type="ECO:0000256" key="11">
    <source>
        <dbReference type="ARBA" id="ARBA00022694"/>
    </source>
</evidence>
<dbReference type="PANTHER" id="PTHR46417">
    <property type="entry name" value="TRNA (GUANINE-N(1)-)-METHYLTRANSFERASE"/>
    <property type="match status" value="1"/>
</dbReference>
<reference evidence="19 20" key="1">
    <citation type="submission" date="2015-03" db="EMBL/GenBank/DDBJ databases">
        <title>Caedibacter varicaedens, whole genome shotgun sequence.</title>
        <authorList>
            <person name="Suzuki H."/>
            <person name="Dapper A.L."/>
            <person name="Gibson A.K."/>
            <person name="Jackson C."/>
            <person name="Lee H."/>
            <person name="Pejaver V.R."/>
            <person name="Doak T."/>
            <person name="Lynch M."/>
        </authorList>
    </citation>
    <scope>NUCLEOTIDE SEQUENCE [LARGE SCALE GENOMIC DNA]</scope>
</reference>
<proteinExistence type="inferred from homology"/>
<evidence type="ECO:0000256" key="10">
    <source>
        <dbReference type="ARBA" id="ARBA00022691"/>
    </source>
</evidence>
<dbReference type="Proteomes" id="UP000036771">
    <property type="component" value="Unassembled WGS sequence"/>
</dbReference>
<protein>
    <recommendedName>
        <fullName evidence="6 15">tRNA (guanine-N(1)-)-methyltransferase</fullName>
        <ecNumber evidence="5 15">2.1.1.228</ecNumber>
    </recommendedName>
    <alternativeName>
        <fullName evidence="12 15">M1G-methyltransferase</fullName>
    </alternativeName>
    <alternativeName>
        <fullName evidence="13 15">tRNA [GM37] methyltransferase</fullName>
    </alternativeName>
</protein>
<comment type="function">
    <text evidence="1 15 17">Specifically methylates guanosine-37 in various tRNAs.</text>
</comment>
<dbReference type="InterPro" id="IPR016009">
    <property type="entry name" value="tRNA_MeTrfase_TRMD/TRM10"/>
</dbReference>
<evidence type="ECO:0000313" key="19">
    <source>
        <dbReference type="EMBL" id="GAO97826.1"/>
    </source>
</evidence>
<evidence type="ECO:0000256" key="8">
    <source>
        <dbReference type="ARBA" id="ARBA00022603"/>
    </source>
</evidence>
<dbReference type="NCBIfam" id="TIGR00088">
    <property type="entry name" value="trmD"/>
    <property type="match status" value="1"/>
</dbReference>
<dbReference type="AlphaFoldDB" id="A0A0K8MBD2"/>
<evidence type="ECO:0000256" key="3">
    <source>
        <dbReference type="ARBA" id="ARBA00007630"/>
    </source>
</evidence>
<feature type="binding site" evidence="15 16">
    <location>
        <begin position="133"/>
        <end position="138"/>
    </location>
    <ligand>
        <name>S-adenosyl-L-methionine</name>
        <dbReference type="ChEBI" id="CHEBI:59789"/>
    </ligand>
</feature>
<keyword evidence="10 15" id="KW-0949">S-adenosyl-L-methionine</keyword>
<feature type="domain" description="tRNA methyltransferase TRMD/TRM10-type" evidence="18">
    <location>
        <begin position="5"/>
        <end position="226"/>
    </location>
</feature>
<dbReference type="HAMAP" id="MF_00605">
    <property type="entry name" value="TrmD"/>
    <property type="match status" value="1"/>
</dbReference>
<dbReference type="InterPro" id="IPR029028">
    <property type="entry name" value="Alpha/beta_knot_MTases"/>
</dbReference>
<comment type="subcellular location">
    <subcellularLocation>
        <location evidence="2 15 17">Cytoplasm</location>
    </subcellularLocation>
</comment>
<dbReference type="PANTHER" id="PTHR46417:SF1">
    <property type="entry name" value="TRNA (GUANINE-N(1)-)-METHYLTRANSFERASE"/>
    <property type="match status" value="1"/>
</dbReference>
<keyword evidence="8 15" id="KW-0489">Methyltransferase</keyword>
<evidence type="ECO:0000313" key="20">
    <source>
        <dbReference type="Proteomes" id="UP000036771"/>
    </source>
</evidence>
<accession>A0A0K8MBD2</accession>
<evidence type="ECO:0000259" key="18">
    <source>
        <dbReference type="Pfam" id="PF01746"/>
    </source>
</evidence>
<evidence type="ECO:0000256" key="17">
    <source>
        <dbReference type="RuleBase" id="RU003464"/>
    </source>
</evidence>
<dbReference type="NCBIfam" id="NF000648">
    <property type="entry name" value="PRK00026.1"/>
    <property type="match status" value="1"/>
</dbReference>
<evidence type="ECO:0000256" key="9">
    <source>
        <dbReference type="ARBA" id="ARBA00022679"/>
    </source>
</evidence>
<dbReference type="SUPFAM" id="SSF75217">
    <property type="entry name" value="alpha/beta knot"/>
    <property type="match status" value="1"/>
</dbReference>
<evidence type="ECO:0000256" key="14">
    <source>
        <dbReference type="ARBA" id="ARBA00047783"/>
    </source>
</evidence>
<sequence>MTFAIKIFTLYPEIFPGPLQYSLVGRALQEKKWSLETVNIRDFAFDRHKTVDDTACGGGPGMVMRADVIDRALKFHYPVFSKSLIYLSPRGIPLTQEYVKKLAQRPSVGLLCGRFEGVDQRVLDAWEFEEVSIGDFILTGGELPAMALIDACVRVLPGVIGSAESLEEESFSQGLLEYPQYTRPRVWEGREVPDILLQGHHEQIRRWRQAQAEEITRVRRPDLWKKYCDTRDKEKG</sequence>
<keyword evidence="7 15" id="KW-0963">Cytoplasm</keyword>
<gene>
    <name evidence="15 19" type="primary">trmD</name>
    <name evidence="19" type="ORF">Cva_00466</name>
</gene>
<evidence type="ECO:0000256" key="1">
    <source>
        <dbReference type="ARBA" id="ARBA00002634"/>
    </source>
</evidence>
<comment type="catalytic activity">
    <reaction evidence="14 15 17">
        <text>guanosine(37) in tRNA + S-adenosyl-L-methionine = N(1)-methylguanosine(37) in tRNA + S-adenosyl-L-homocysteine + H(+)</text>
        <dbReference type="Rhea" id="RHEA:36899"/>
        <dbReference type="Rhea" id="RHEA-COMP:10145"/>
        <dbReference type="Rhea" id="RHEA-COMP:10147"/>
        <dbReference type="ChEBI" id="CHEBI:15378"/>
        <dbReference type="ChEBI" id="CHEBI:57856"/>
        <dbReference type="ChEBI" id="CHEBI:59789"/>
        <dbReference type="ChEBI" id="CHEBI:73542"/>
        <dbReference type="ChEBI" id="CHEBI:74269"/>
        <dbReference type="EC" id="2.1.1.228"/>
    </reaction>
</comment>
<evidence type="ECO:0000256" key="12">
    <source>
        <dbReference type="ARBA" id="ARBA00029736"/>
    </source>
</evidence>
<dbReference type="Pfam" id="PF01746">
    <property type="entry name" value="tRNA_m1G_MT"/>
    <property type="match status" value="1"/>
</dbReference>
<dbReference type="EMBL" id="BBVC01000019">
    <property type="protein sequence ID" value="GAO97826.1"/>
    <property type="molecule type" value="Genomic_DNA"/>
</dbReference>
<dbReference type="OrthoDB" id="9807416at2"/>
<evidence type="ECO:0000256" key="13">
    <source>
        <dbReference type="ARBA" id="ARBA00033392"/>
    </source>
</evidence>
<dbReference type="Gene3D" id="3.40.1280.10">
    <property type="match status" value="1"/>
</dbReference>
<evidence type="ECO:0000256" key="15">
    <source>
        <dbReference type="HAMAP-Rule" id="MF_00605"/>
    </source>
</evidence>
<evidence type="ECO:0000256" key="2">
    <source>
        <dbReference type="ARBA" id="ARBA00004496"/>
    </source>
</evidence>
<dbReference type="InterPro" id="IPR029026">
    <property type="entry name" value="tRNA_m1G_MTases_N"/>
</dbReference>
<evidence type="ECO:0000256" key="7">
    <source>
        <dbReference type="ARBA" id="ARBA00022490"/>
    </source>
</evidence>
<keyword evidence="11 15" id="KW-0819">tRNA processing</keyword>
<keyword evidence="20" id="KW-1185">Reference proteome</keyword>
<dbReference type="PIRSF" id="PIRSF000386">
    <property type="entry name" value="tRNA_mtase"/>
    <property type="match status" value="1"/>
</dbReference>
<dbReference type="InterPro" id="IPR023148">
    <property type="entry name" value="tRNA_m1G_MeTrfase_C_sf"/>
</dbReference>
<dbReference type="InterPro" id="IPR002649">
    <property type="entry name" value="tRNA_m1G_MeTrfase_TrmD"/>
</dbReference>
<dbReference type="CDD" id="cd18080">
    <property type="entry name" value="TrmD-like"/>
    <property type="match status" value="1"/>
</dbReference>
<comment type="similarity">
    <text evidence="3 15 17">Belongs to the RNA methyltransferase TrmD family.</text>
</comment>
<dbReference type="EC" id="2.1.1.228" evidence="5 15"/>
<name>A0A0K8MBD2_9PROT</name>
<evidence type="ECO:0000256" key="16">
    <source>
        <dbReference type="PIRSR" id="PIRSR000386-1"/>
    </source>
</evidence>
<feature type="binding site" evidence="15 16">
    <location>
        <position position="113"/>
    </location>
    <ligand>
        <name>S-adenosyl-L-methionine</name>
        <dbReference type="ChEBI" id="CHEBI:59789"/>
    </ligand>
</feature>
<evidence type="ECO:0000256" key="4">
    <source>
        <dbReference type="ARBA" id="ARBA00011738"/>
    </source>
</evidence>
<keyword evidence="9 15" id="KW-0808">Transferase</keyword>
<dbReference type="GO" id="GO:0052906">
    <property type="term" value="F:tRNA (guanine(37)-N1)-methyltransferase activity"/>
    <property type="evidence" value="ECO:0007669"/>
    <property type="project" value="UniProtKB-UniRule"/>
</dbReference>
<dbReference type="GO" id="GO:0005829">
    <property type="term" value="C:cytosol"/>
    <property type="evidence" value="ECO:0007669"/>
    <property type="project" value="TreeGrafter"/>
</dbReference>
<dbReference type="Gene3D" id="1.10.1270.20">
    <property type="entry name" value="tRNA(m1g37)methyltransferase, domain 2"/>
    <property type="match status" value="1"/>
</dbReference>
<evidence type="ECO:0000256" key="6">
    <source>
        <dbReference type="ARBA" id="ARBA00014679"/>
    </source>
</evidence>